<keyword evidence="3" id="KW-1185">Reference proteome</keyword>
<comment type="caution">
    <text evidence="2">The sequence shown here is derived from an EMBL/GenBank/DDBJ whole genome shotgun (WGS) entry which is preliminary data.</text>
</comment>
<dbReference type="Proteomes" id="UP001595847">
    <property type="component" value="Unassembled WGS sequence"/>
</dbReference>
<accession>A0ABV8FPX3</accession>
<organism evidence="2 3">
    <name type="scientific">Nocardiopsis sediminis</name>
    <dbReference type="NCBI Taxonomy" id="1778267"/>
    <lineage>
        <taxon>Bacteria</taxon>
        <taxon>Bacillati</taxon>
        <taxon>Actinomycetota</taxon>
        <taxon>Actinomycetes</taxon>
        <taxon>Streptosporangiales</taxon>
        <taxon>Nocardiopsidaceae</taxon>
        <taxon>Nocardiopsis</taxon>
    </lineage>
</organism>
<evidence type="ECO:0000313" key="2">
    <source>
        <dbReference type="EMBL" id="MFC3998230.1"/>
    </source>
</evidence>
<proteinExistence type="predicted"/>
<dbReference type="EMBL" id="JBHSBH010000012">
    <property type="protein sequence ID" value="MFC3998230.1"/>
    <property type="molecule type" value="Genomic_DNA"/>
</dbReference>
<evidence type="ECO:0000313" key="3">
    <source>
        <dbReference type="Proteomes" id="UP001595847"/>
    </source>
</evidence>
<sequence>MRAARQPLVGGQRAEFAVEHRKAAALRRRYPGLVVWFGEATHSYWAATADGLVESADIRTLPAMVRLSSPADEPMRSAQRRASVVQRDRVQPADRPRPARVRPWSGRRLRVVGAADRGSPREWRRKDVVIG</sequence>
<feature type="region of interest" description="Disordered" evidence="1">
    <location>
        <begin position="69"/>
        <end position="102"/>
    </location>
</feature>
<name>A0ABV8FPX3_9ACTN</name>
<feature type="compositionally biased region" description="Basic and acidic residues" evidence="1">
    <location>
        <begin position="86"/>
        <end position="97"/>
    </location>
</feature>
<reference evidence="3" key="1">
    <citation type="journal article" date="2019" name="Int. J. Syst. Evol. Microbiol.">
        <title>The Global Catalogue of Microorganisms (GCM) 10K type strain sequencing project: providing services to taxonomists for standard genome sequencing and annotation.</title>
        <authorList>
            <consortium name="The Broad Institute Genomics Platform"/>
            <consortium name="The Broad Institute Genome Sequencing Center for Infectious Disease"/>
            <person name="Wu L."/>
            <person name="Ma J."/>
        </authorList>
    </citation>
    <scope>NUCLEOTIDE SEQUENCE [LARGE SCALE GENOMIC DNA]</scope>
    <source>
        <strain evidence="3">TBRC 1826</strain>
    </source>
</reference>
<gene>
    <name evidence="2" type="ORF">ACFOVU_20055</name>
</gene>
<evidence type="ECO:0000256" key="1">
    <source>
        <dbReference type="SAM" id="MobiDB-lite"/>
    </source>
</evidence>
<protein>
    <submittedName>
        <fullName evidence="2">Uncharacterized protein</fullName>
    </submittedName>
</protein>
<dbReference type="RefSeq" id="WP_378535869.1">
    <property type="nucleotide sequence ID" value="NZ_JBHSBH010000012.1"/>
</dbReference>